<feature type="compositionally biased region" description="Low complexity" evidence="6">
    <location>
        <begin position="414"/>
        <end position="423"/>
    </location>
</feature>
<dbReference type="InterPro" id="IPR003657">
    <property type="entry name" value="WRKY_dom"/>
</dbReference>
<feature type="region of interest" description="Disordered" evidence="6">
    <location>
        <begin position="696"/>
        <end position="867"/>
    </location>
</feature>
<dbReference type="PANTHER" id="PTHR31221">
    <property type="entry name" value="WRKY TRANSCRIPTION FACTOR PROTEIN 1-RELATED"/>
    <property type="match status" value="1"/>
</dbReference>
<evidence type="ECO:0000313" key="9">
    <source>
        <dbReference type="Proteomes" id="UP000822688"/>
    </source>
</evidence>
<feature type="compositionally biased region" description="Pro residues" evidence="6">
    <location>
        <begin position="702"/>
        <end position="722"/>
    </location>
</feature>
<dbReference type="GO" id="GO:0003700">
    <property type="term" value="F:DNA-binding transcription factor activity"/>
    <property type="evidence" value="ECO:0007669"/>
    <property type="project" value="InterPro"/>
</dbReference>
<dbReference type="Gene3D" id="2.20.25.80">
    <property type="entry name" value="WRKY domain"/>
    <property type="match status" value="1"/>
</dbReference>
<evidence type="ECO:0000256" key="6">
    <source>
        <dbReference type="SAM" id="MobiDB-lite"/>
    </source>
</evidence>
<dbReference type="GO" id="GO:0005634">
    <property type="term" value="C:nucleus"/>
    <property type="evidence" value="ECO:0007669"/>
    <property type="project" value="UniProtKB-SubCell"/>
</dbReference>
<feature type="compositionally biased region" description="Polar residues" evidence="6">
    <location>
        <begin position="311"/>
        <end position="322"/>
    </location>
</feature>
<feature type="compositionally biased region" description="Polar residues" evidence="6">
    <location>
        <begin position="248"/>
        <end position="267"/>
    </location>
</feature>
<evidence type="ECO:0000256" key="4">
    <source>
        <dbReference type="ARBA" id="ARBA00023163"/>
    </source>
</evidence>
<feature type="compositionally biased region" description="Polar residues" evidence="6">
    <location>
        <begin position="756"/>
        <end position="772"/>
    </location>
</feature>
<dbReference type="InterPro" id="IPR036576">
    <property type="entry name" value="WRKY_dom_sf"/>
</dbReference>
<evidence type="ECO:0000256" key="1">
    <source>
        <dbReference type="ARBA" id="ARBA00004123"/>
    </source>
</evidence>
<comment type="caution">
    <text evidence="8">The sequence shown here is derived from an EMBL/GenBank/DDBJ whole genome shotgun (WGS) entry which is preliminary data.</text>
</comment>
<feature type="compositionally biased region" description="Polar residues" evidence="6">
    <location>
        <begin position="207"/>
        <end position="227"/>
    </location>
</feature>
<dbReference type="FunFam" id="2.20.25.80:FF:000003">
    <property type="entry name" value="WRKY transcription factor 57"/>
    <property type="match status" value="1"/>
</dbReference>
<keyword evidence="4" id="KW-0804">Transcription</keyword>
<keyword evidence="2" id="KW-0805">Transcription regulation</keyword>
<dbReference type="InterPro" id="IPR044810">
    <property type="entry name" value="WRKY_plant"/>
</dbReference>
<feature type="domain" description="WRKY" evidence="7">
    <location>
        <begin position="476"/>
        <end position="541"/>
    </location>
</feature>
<sequence length="867" mass="94206">MIAVLSEASISILVPAPPSTHNGIIFTFCGSVDGDIYTTQLVRRESNELVMDAQTSPVEGDHQRSTQVARQSTPMNRQAEYHFHKQPEQGEASRESSFGLDHFLRRLDSNDAEVGAAAAVPGVATQPQASPSNSIPALVSNYDALSPNPANPWQYLSLSNPPSPTSQRDYYNQFNAHSSLYPSGGHFQRDLAAEWMFEELEQQRVVSQAHNQNVGASSRAPTMNPHSFQPPAPSRNSILVQRRAAREQASNPDGANSQEENGVSEQSEANLMYEEGFAAWYRSGGYLRGPDLAAAIQGPQAALFESLARLDTQSSDSTSGVSQFDGRNVDGEARMRSWERGMTSQYVASAGTREMQDGTLPWPSRAPPTSEAGAPGGSTRSANSVDTPSNTSLSSGSGGDDSDDEECTRIDPPGSASGNGNSSGKRKSPEQSGEEGNDSARTSSEAELKKTASSLPRKKSSFKKPREPRYAIKTRSDVDIMDDGFKWRKYGQKAVKNSPHPRNYYRCTTPQCPVRKRVERSHEDSGLVITTYEGMHTHQTPGFRGPAPVGGYFAERPPHLNPGLFQCNTGPPGPAGFAPRFPFPPEFSLAALHQLRILQQTARSLQGLAQHQSAGLPPGPPFPGSNLQRESLRRAQLFLGLHDPTFGSVKQEPFHFTAQDFMALRGANPGLSFPVRNFQAPGGAGFLDRMHMMRPQQMRPRAGPPPPPPPPPPPARHLPPMPDSHYPDYSPPPTDTDLVRRVLEAEEQELSGGDGPNSNADDMANVDSSSPFNHVGGRPASPQDFASQIQNSLRSRVELERQRSLQRSSQPPLRPGLLRRREAGGSSDNLVAAGSSSQRRQPPNDDDSLVDGLILQEMVKPGDNMSR</sequence>
<feature type="region of interest" description="Disordered" evidence="6">
    <location>
        <begin position="606"/>
        <end position="627"/>
    </location>
</feature>
<feature type="compositionally biased region" description="Polar residues" evidence="6">
    <location>
        <begin position="784"/>
        <end position="794"/>
    </location>
</feature>
<feature type="compositionally biased region" description="Polar residues" evidence="6">
    <location>
        <begin position="826"/>
        <end position="841"/>
    </location>
</feature>
<dbReference type="EMBL" id="CM026424">
    <property type="protein sequence ID" value="KAG0578621.1"/>
    <property type="molecule type" value="Genomic_DNA"/>
</dbReference>
<feature type="compositionally biased region" description="Polar residues" evidence="6">
    <location>
        <begin position="65"/>
        <end position="76"/>
    </location>
</feature>
<dbReference type="GO" id="GO:0043565">
    <property type="term" value="F:sequence-specific DNA binding"/>
    <property type="evidence" value="ECO:0007669"/>
    <property type="project" value="InterPro"/>
</dbReference>
<dbReference type="AlphaFoldDB" id="A0A8T0I7F2"/>
<dbReference type="SMART" id="SM00774">
    <property type="entry name" value="WRKY"/>
    <property type="match status" value="1"/>
</dbReference>
<feature type="region of interest" description="Disordered" evidence="6">
    <location>
        <begin position="207"/>
        <end position="267"/>
    </location>
</feature>
<evidence type="ECO:0000256" key="2">
    <source>
        <dbReference type="ARBA" id="ARBA00023015"/>
    </source>
</evidence>
<dbReference type="Pfam" id="PF03106">
    <property type="entry name" value="WRKY"/>
    <property type="match status" value="1"/>
</dbReference>
<keyword evidence="9" id="KW-1185">Reference proteome</keyword>
<evidence type="ECO:0000313" key="8">
    <source>
        <dbReference type="EMBL" id="KAG0578621.1"/>
    </source>
</evidence>
<feature type="region of interest" description="Disordered" evidence="6">
    <location>
        <begin position="53"/>
        <end position="76"/>
    </location>
</feature>
<evidence type="ECO:0000259" key="7">
    <source>
        <dbReference type="PROSITE" id="PS50811"/>
    </source>
</evidence>
<evidence type="ECO:0000256" key="5">
    <source>
        <dbReference type="ARBA" id="ARBA00023242"/>
    </source>
</evidence>
<dbReference type="Proteomes" id="UP000822688">
    <property type="component" value="Chromosome 4"/>
</dbReference>
<proteinExistence type="predicted"/>
<reference evidence="8" key="1">
    <citation type="submission" date="2020-06" db="EMBL/GenBank/DDBJ databases">
        <title>WGS assembly of Ceratodon purpureus strain R40.</title>
        <authorList>
            <person name="Carey S.B."/>
            <person name="Jenkins J."/>
            <person name="Shu S."/>
            <person name="Lovell J.T."/>
            <person name="Sreedasyam A."/>
            <person name="Maumus F."/>
            <person name="Tiley G.P."/>
            <person name="Fernandez-Pozo N."/>
            <person name="Barry K."/>
            <person name="Chen C."/>
            <person name="Wang M."/>
            <person name="Lipzen A."/>
            <person name="Daum C."/>
            <person name="Saski C.A."/>
            <person name="Payton A.C."/>
            <person name="Mcbreen J.C."/>
            <person name="Conrad R.E."/>
            <person name="Kollar L.M."/>
            <person name="Olsson S."/>
            <person name="Huttunen S."/>
            <person name="Landis J.B."/>
            <person name="Wickett N.J."/>
            <person name="Johnson M.G."/>
            <person name="Rensing S.A."/>
            <person name="Grimwood J."/>
            <person name="Schmutz J."/>
            <person name="Mcdaniel S.F."/>
        </authorList>
    </citation>
    <scope>NUCLEOTIDE SEQUENCE</scope>
    <source>
        <strain evidence="8">R40</strain>
    </source>
</reference>
<comment type="subcellular location">
    <subcellularLocation>
        <location evidence="1">Nucleus</location>
    </subcellularLocation>
</comment>
<dbReference type="SUPFAM" id="SSF118290">
    <property type="entry name" value="WRKY DNA-binding domain"/>
    <property type="match status" value="1"/>
</dbReference>
<evidence type="ECO:0000256" key="3">
    <source>
        <dbReference type="ARBA" id="ARBA00023125"/>
    </source>
</evidence>
<keyword evidence="5" id="KW-0539">Nucleus</keyword>
<name>A0A8T0I7F2_CERPU</name>
<gene>
    <name evidence="8" type="ORF">KC19_4G037400</name>
</gene>
<feature type="compositionally biased region" description="Basic and acidic residues" evidence="6">
    <location>
        <begin position="327"/>
        <end position="339"/>
    </location>
</feature>
<keyword evidence="3" id="KW-0238">DNA-binding</keyword>
<dbReference type="PANTHER" id="PTHR31221:SF334">
    <property type="entry name" value="WRKY TRANSCRIPTION FACTOR 57-RELATED"/>
    <property type="match status" value="1"/>
</dbReference>
<organism evidence="8 9">
    <name type="scientific">Ceratodon purpureus</name>
    <name type="common">Fire moss</name>
    <name type="synonym">Dicranum purpureum</name>
    <dbReference type="NCBI Taxonomy" id="3225"/>
    <lineage>
        <taxon>Eukaryota</taxon>
        <taxon>Viridiplantae</taxon>
        <taxon>Streptophyta</taxon>
        <taxon>Embryophyta</taxon>
        <taxon>Bryophyta</taxon>
        <taxon>Bryophytina</taxon>
        <taxon>Bryopsida</taxon>
        <taxon>Dicranidae</taxon>
        <taxon>Pseudoditrichales</taxon>
        <taxon>Ditrichaceae</taxon>
        <taxon>Ceratodon</taxon>
    </lineage>
</organism>
<feature type="compositionally biased region" description="Polar residues" evidence="6">
    <location>
        <begin position="378"/>
        <end position="393"/>
    </location>
</feature>
<dbReference type="PROSITE" id="PS50811">
    <property type="entry name" value="WRKY"/>
    <property type="match status" value="1"/>
</dbReference>
<feature type="region of interest" description="Disordered" evidence="6">
    <location>
        <begin position="311"/>
        <end position="470"/>
    </location>
</feature>
<protein>
    <recommendedName>
        <fullName evidence="7">WRKY domain-containing protein</fullName>
    </recommendedName>
</protein>
<accession>A0A8T0I7F2</accession>